<dbReference type="AlphaFoldDB" id="A0A7H9CG89"/>
<comment type="similarity">
    <text evidence="1 4">Belongs to the DegT/DnrJ/EryC1 family.</text>
</comment>
<keyword evidence="6" id="KW-1185">Reference proteome</keyword>
<name>A0A7H9CG89_9BACT</name>
<feature type="modified residue" description="N6-(pyridoxal phosphate)lysine" evidence="3">
    <location>
        <position position="205"/>
    </location>
</feature>
<accession>A0A7H9CG89</accession>
<sequence length="442" mass="49768">MSKLALLGGQKVRKDKFPAYKPIGEEELKRVMKVFETSIFSKFLGCWHDDFFGGPQVRELEEKWAKFFGAKYAISVNSATSALYCAVGAIGTEPFDEIIVSPYTMSASATAPLIYNAIPVFADVEKDCFCLDVNSIAQKITDKTKAIIVVNIFGQPYNADAINALAKQHNLKIIEDSAQAPYAKLNGKFAGTLGDIGIYSLNYHKHIHSGEGGILVTDDEELANRLRLIRNHAEAVIEAKGDKNLSNMFGFNFRMTEIEAAIANEQLGKLENLVLERRQNIAYLEQNLKELPFLAMQKLREGAEHSYYAHTFLFDKDKAGVHRDIFVKALCAELMPIELRETEGIKIGCGYLKPLYLSPLFQNKIAYGLKGFPWTYAQKENKRVYDYSQGICPVVEDLYHNTLITHEYMRPGMSKKDLDDVINAFIKVAQNLDDLKNYKGKI</sequence>
<dbReference type="Gene3D" id="3.40.640.10">
    <property type="entry name" value="Type I PLP-dependent aspartate aminotransferase-like (Major domain)"/>
    <property type="match status" value="1"/>
</dbReference>
<evidence type="ECO:0000313" key="6">
    <source>
        <dbReference type="Proteomes" id="UP000509414"/>
    </source>
</evidence>
<dbReference type="KEGG" id="cinf:CINF_0584"/>
<dbReference type="GO" id="GO:0030170">
    <property type="term" value="F:pyridoxal phosphate binding"/>
    <property type="evidence" value="ECO:0007669"/>
    <property type="project" value="TreeGrafter"/>
</dbReference>
<gene>
    <name evidence="5" type="ORF">CINF_0584</name>
</gene>
<dbReference type="GO" id="GO:0008483">
    <property type="term" value="F:transaminase activity"/>
    <property type="evidence" value="ECO:0007669"/>
    <property type="project" value="UniProtKB-KW"/>
</dbReference>
<dbReference type="PANTHER" id="PTHR30244:SF34">
    <property type="entry name" value="DTDP-4-AMINO-4,6-DIDEOXYGALACTOSE TRANSAMINASE"/>
    <property type="match status" value="1"/>
</dbReference>
<dbReference type="RefSeq" id="WP_179975683.1">
    <property type="nucleotide sequence ID" value="NZ_CP049075.1"/>
</dbReference>
<keyword evidence="5" id="KW-0808">Transferase</keyword>
<keyword evidence="5" id="KW-0032">Aminotransferase</keyword>
<reference evidence="5 6" key="1">
    <citation type="submission" date="2020-02" db="EMBL/GenBank/DDBJ databases">
        <title>Complete genome sequence of the novel Campylobacter species Candidatus Campylobacter infans.</title>
        <authorList>
            <person name="Duim B."/>
            <person name="Zomer A."/>
            <person name="van der Graaf L."/>
            <person name="Wagenaar J."/>
        </authorList>
    </citation>
    <scope>NUCLEOTIDE SEQUENCE [LARGE SCALE GENOMIC DNA]</scope>
    <source>
        <strain evidence="5 6">19S00001</strain>
    </source>
</reference>
<protein>
    <submittedName>
        <fullName evidence="5">Aminotransferase, DegT/DnrJ/EryC1/StrS family</fullName>
    </submittedName>
</protein>
<dbReference type="SUPFAM" id="SSF53383">
    <property type="entry name" value="PLP-dependent transferases"/>
    <property type="match status" value="1"/>
</dbReference>
<dbReference type="InterPro" id="IPR015421">
    <property type="entry name" value="PyrdxlP-dep_Trfase_major"/>
</dbReference>
<evidence type="ECO:0000256" key="3">
    <source>
        <dbReference type="PIRSR" id="PIRSR000390-2"/>
    </source>
</evidence>
<keyword evidence="3 4" id="KW-0663">Pyridoxal phosphate</keyword>
<feature type="active site" description="Proton acceptor" evidence="2">
    <location>
        <position position="205"/>
    </location>
</feature>
<dbReference type="InterPro" id="IPR000653">
    <property type="entry name" value="DegT/StrS_aminotransferase"/>
</dbReference>
<evidence type="ECO:0000256" key="2">
    <source>
        <dbReference type="PIRSR" id="PIRSR000390-1"/>
    </source>
</evidence>
<organism evidence="5 6">
    <name type="scientific">Candidatus Campylobacter infans</name>
    <dbReference type="NCBI Taxonomy" id="2561898"/>
    <lineage>
        <taxon>Bacteria</taxon>
        <taxon>Pseudomonadati</taxon>
        <taxon>Campylobacterota</taxon>
        <taxon>Epsilonproteobacteria</taxon>
        <taxon>Campylobacterales</taxon>
        <taxon>Campylobacteraceae</taxon>
        <taxon>Campylobacter</taxon>
    </lineage>
</organism>
<evidence type="ECO:0000256" key="1">
    <source>
        <dbReference type="ARBA" id="ARBA00037999"/>
    </source>
</evidence>
<dbReference type="InterPro" id="IPR015424">
    <property type="entry name" value="PyrdxlP-dep_Trfase"/>
</dbReference>
<dbReference type="InterPro" id="IPR015422">
    <property type="entry name" value="PyrdxlP-dep_Trfase_small"/>
</dbReference>
<dbReference type="GO" id="GO:0000271">
    <property type="term" value="P:polysaccharide biosynthetic process"/>
    <property type="evidence" value="ECO:0007669"/>
    <property type="project" value="TreeGrafter"/>
</dbReference>
<dbReference type="CDD" id="cd00616">
    <property type="entry name" value="AHBA_syn"/>
    <property type="match status" value="1"/>
</dbReference>
<proteinExistence type="inferred from homology"/>
<dbReference type="Proteomes" id="UP000509414">
    <property type="component" value="Chromosome"/>
</dbReference>
<dbReference type="Pfam" id="PF01041">
    <property type="entry name" value="DegT_DnrJ_EryC1"/>
    <property type="match status" value="1"/>
</dbReference>
<dbReference type="PANTHER" id="PTHR30244">
    <property type="entry name" value="TRANSAMINASE"/>
    <property type="match status" value="1"/>
</dbReference>
<evidence type="ECO:0000313" key="5">
    <source>
        <dbReference type="EMBL" id="QLI05106.1"/>
    </source>
</evidence>
<dbReference type="PIRSF" id="PIRSF000390">
    <property type="entry name" value="PLP_StrS"/>
    <property type="match status" value="1"/>
</dbReference>
<dbReference type="EMBL" id="CP049075">
    <property type="protein sequence ID" value="QLI05106.1"/>
    <property type="molecule type" value="Genomic_DNA"/>
</dbReference>
<dbReference type="Gene3D" id="3.90.1150.10">
    <property type="entry name" value="Aspartate Aminotransferase, domain 1"/>
    <property type="match status" value="1"/>
</dbReference>
<evidence type="ECO:0000256" key="4">
    <source>
        <dbReference type="RuleBase" id="RU004508"/>
    </source>
</evidence>